<dbReference type="STRING" id="9402.L5JQ16"/>
<keyword evidence="2" id="KW-1185">Reference proteome</keyword>
<dbReference type="Proteomes" id="UP000010552">
    <property type="component" value="Unassembled WGS sequence"/>
</dbReference>
<dbReference type="AlphaFoldDB" id="L5JQ16"/>
<dbReference type="InParanoid" id="L5JQ16"/>
<evidence type="ECO:0000313" key="1">
    <source>
        <dbReference type="EMBL" id="ELK01032.1"/>
    </source>
</evidence>
<reference evidence="2" key="1">
    <citation type="journal article" date="2013" name="Science">
        <title>Comparative analysis of bat genomes provides insight into the evolution of flight and immunity.</title>
        <authorList>
            <person name="Zhang G."/>
            <person name="Cowled C."/>
            <person name="Shi Z."/>
            <person name="Huang Z."/>
            <person name="Bishop-Lilly K.A."/>
            <person name="Fang X."/>
            <person name="Wynne J.W."/>
            <person name="Xiong Z."/>
            <person name="Baker M.L."/>
            <person name="Zhao W."/>
            <person name="Tachedjian M."/>
            <person name="Zhu Y."/>
            <person name="Zhou P."/>
            <person name="Jiang X."/>
            <person name="Ng J."/>
            <person name="Yang L."/>
            <person name="Wu L."/>
            <person name="Xiao J."/>
            <person name="Feng Y."/>
            <person name="Chen Y."/>
            <person name="Sun X."/>
            <person name="Zhang Y."/>
            <person name="Marsh G.A."/>
            <person name="Crameri G."/>
            <person name="Broder C.C."/>
            <person name="Frey K.G."/>
            <person name="Wang L.F."/>
            <person name="Wang J."/>
        </authorList>
    </citation>
    <scope>NUCLEOTIDE SEQUENCE [LARGE SCALE GENOMIC DNA]</scope>
</reference>
<sequence>MFPSSFAGKVHKSCFQGIPSGKLRDFVQTLGPPDYKILQGKDFLMPFPPAFSTLLFTQKPVMPRTPNPWSQSPILGLNTRSKGHASLVKDLRVPREKRIAMGPFGPDSPEL</sequence>
<proteinExistence type="predicted"/>
<protein>
    <submittedName>
        <fullName evidence="1">HEAT repeat-containing protein 4</fullName>
    </submittedName>
</protein>
<evidence type="ECO:0000313" key="2">
    <source>
        <dbReference type="Proteomes" id="UP000010552"/>
    </source>
</evidence>
<organism evidence="1 2">
    <name type="scientific">Pteropus alecto</name>
    <name type="common">Black flying fox</name>
    <dbReference type="NCBI Taxonomy" id="9402"/>
    <lineage>
        <taxon>Eukaryota</taxon>
        <taxon>Metazoa</taxon>
        <taxon>Chordata</taxon>
        <taxon>Craniata</taxon>
        <taxon>Vertebrata</taxon>
        <taxon>Euteleostomi</taxon>
        <taxon>Mammalia</taxon>
        <taxon>Eutheria</taxon>
        <taxon>Laurasiatheria</taxon>
        <taxon>Chiroptera</taxon>
        <taxon>Yinpterochiroptera</taxon>
        <taxon>Pteropodoidea</taxon>
        <taxon>Pteropodidae</taxon>
        <taxon>Pteropodinae</taxon>
        <taxon>Pteropus</taxon>
    </lineage>
</organism>
<accession>L5JQ16</accession>
<gene>
    <name evidence="1" type="ORF">PAL_GLEAN10020626</name>
</gene>
<dbReference type="EMBL" id="KB031153">
    <property type="protein sequence ID" value="ELK01032.1"/>
    <property type="molecule type" value="Genomic_DNA"/>
</dbReference>
<name>L5JQ16_PTEAL</name>